<reference evidence="2 3" key="1">
    <citation type="journal article" date="2021" name="Elife">
        <title>Chloroplast acquisition without the gene transfer in kleptoplastic sea slugs, Plakobranchus ocellatus.</title>
        <authorList>
            <person name="Maeda T."/>
            <person name="Takahashi S."/>
            <person name="Yoshida T."/>
            <person name="Shimamura S."/>
            <person name="Takaki Y."/>
            <person name="Nagai Y."/>
            <person name="Toyoda A."/>
            <person name="Suzuki Y."/>
            <person name="Arimoto A."/>
            <person name="Ishii H."/>
            <person name="Satoh N."/>
            <person name="Nishiyama T."/>
            <person name="Hasebe M."/>
            <person name="Maruyama T."/>
            <person name="Minagawa J."/>
            <person name="Obokata J."/>
            <person name="Shigenobu S."/>
        </authorList>
    </citation>
    <scope>NUCLEOTIDE SEQUENCE [LARGE SCALE GENOMIC DNA]</scope>
</reference>
<feature type="transmembrane region" description="Helical" evidence="1">
    <location>
        <begin position="55"/>
        <end position="74"/>
    </location>
</feature>
<protein>
    <submittedName>
        <fullName evidence="2">Uncharacterized protein</fullName>
    </submittedName>
</protein>
<keyword evidence="1" id="KW-1133">Transmembrane helix</keyword>
<dbReference type="EMBL" id="BLXT01001699">
    <property type="protein sequence ID" value="GFN87334.1"/>
    <property type="molecule type" value="Genomic_DNA"/>
</dbReference>
<keyword evidence="1" id="KW-0472">Membrane</keyword>
<evidence type="ECO:0000256" key="1">
    <source>
        <dbReference type="SAM" id="Phobius"/>
    </source>
</evidence>
<proteinExistence type="predicted"/>
<organism evidence="2 3">
    <name type="scientific">Plakobranchus ocellatus</name>
    <dbReference type="NCBI Taxonomy" id="259542"/>
    <lineage>
        <taxon>Eukaryota</taxon>
        <taxon>Metazoa</taxon>
        <taxon>Spiralia</taxon>
        <taxon>Lophotrochozoa</taxon>
        <taxon>Mollusca</taxon>
        <taxon>Gastropoda</taxon>
        <taxon>Heterobranchia</taxon>
        <taxon>Euthyneura</taxon>
        <taxon>Panpulmonata</taxon>
        <taxon>Sacoglossa</taxon>
        <taxon>Placobranchoidea</taxon>
        <taxon>Plakobranchidae</taxon>
        <taxon>Plakobranchus</taxon>
    </lineage>
</organism>
<evidence type="ECO:0000313" key="3">
    <source>
        <dbReference type="Proteomes" id="UP000735302"/>
    </source>
</evidence>
<accession>A0AAV3YVT3</accession>
<evidence type="ECO:0000313" key="2">
    <source>
        <dbReference type="EMBL" id="GFN87334.1"/>
    </source>
</evidence>
<feature type="transmembrane region" description="Helical" evidence="1">
    <location>
        <begin position="104"/>
        <end position="127"/>
    </location>
</feature>
<dbReference type="AlphaFoldDB" id="A0AAV3YVT3"/>
<dbReference type="Proteomes" id="UP000735302">
    <property type="component" value="Unassembled WGS sequence"/>
</dbReference>
<keyword evidence="1" id="KW-0812">Transmembrane</keyword>
<feature type="transmembrane region" description="Helical" evidence="1">
    <location>
        <begin position="25"/>
        <end position="48"/>
    </location>
</feature>
<keyword evidence="3" id="KW-1185">Reference proteome</keyword>
<gene>
    <name evidence="2" type="ORF">PoB_001384000</name>
</gene>
<sequence length="140" mass="15853">MSRIVLHQIWSHLRWWRQHTLTQGLINLFVRNILFLSLPGLSLIVLRYMLLIREIILVIGLGLKEVLAGVIMLPRVTGHPVLRVTVVRVEVVLLVLRPEIGTELVLIARLLAGVNSLDLILAVVPVWPPVDKNVSKYKTP</sequence>
<comment type="caution">
    <text evidence="2">The sequence shown here is derived from an EMBL/GenBank/DDBJ whole genome shotgun (WGS) entry which is preliminary data.</text>
</comment>
<name>A0AAV3YVT3_9GAST</name>